<proteinExistence type="predicted"/>
<evidence type="ECO:0000313" key="2">
    <source>
        <dbReference type="Proteomes" id="UP001501637"/>
    </source>
</evidence>
<keyword evidence="2" id="KW-1185">Reference proteome</keyword>
<dbReference type="EMBL" id="BAAAUG010000208">
    <property type="protein sequence ID" value="GAA3149514.1"/>
    <property type="molecule type" value="Genomic_DNA"/>
</dbReference>
<organism evidence="1 2">
    <name type="scientific">Streptomyces rectiviolaceus</name>
    <dbReference type="NCBI Taxonomy" id="332591"/>
    <lineage>
        <taxon>Bacteria</taxon>
        <taxon>Bacillati</taxon>
        <taxon>Actinomycetota</taxon>
        <taxon>Actinomycetes</taxon>
        <taxon>Kitasatosporales</taxon>
        <taxon>Streptomycetaceae</taxon>
        <taxon>Streptomyces</taxon>
    </lineage>
</organism>
<protein>
    <submittedName>
        <fullName evidence="1">Uncharacterized protein</fullName>
    </submittedName>
</protein>
<comment type="caution">
    <text evidence="1">The sequence shown here is derived from an EMBL/GenBank/DDBJ whole genome shotgun (WGS) entry which is preliminary data.</text>
</comment>
<gene>
    <name evidence="1" type="ORF">GCM10010449_79960</name>
</gene>
<dbReference type="RefSeq" id="WP_344530056.1">
    <property type="nucleotide sequence ID" value="NZ_BAAAUG010000208.1"/>
</dbReference>
<sequence length="174" mass="18077">MDMIGLDQLPSAVDAGQLLALADGYHARTARPLGVREAGGHLVKAYAVEAPGRKVTGRYEESALALAGAHLGLGRARGSAGLAVLIVHAGGDGDYVLVQSWIEGYMSDLAVFVGPAGHPGELRPGRAGLAPCVWEAAVLTHERDAYVRCVLDGGGSLAERLTAWGQDVIEGDLR</sequence>
<accession>A0ABP6NKC5</accession>
<reference evidence="2" key="1">
    <citation type="journal article" date="2019" name="Int. J. Syst. Evol. Microbiol.">
        <title>The Global Catalogue of Microorganisms (GCM) 10K type strain sequencing project: providing services to taxonomists for standard genome sequencing and annotation.</title>
        <authorList>
            <consortium name="The Broad Institute Genomics Platform"/>
            <consortium name="The Broad Institute Genome Sequencing Center for Infectious Disease"/>
            <person name="Wu L."/>
            <person name="Ma J."/>
        </authorList>
    </citation>
    <scope>NUCLEOTIDE SEQUENCE [LARGE SCALE GENOMIC DNA]</scope>
    <source>
        <strain evidence="2">JCM 9092</strain>
    </source>
</reference>
<name>A0ABP6NKC5_9ACTN</name>
<evidence type="ECO:0000313" key="1">
    <source>
        <dbReference type="EMBL" id="GAA3149514.1"/>
    </source>
</evidence>
<dbReference type="Proteomes" id="UP001501637">
    <property type="component" value="Unassembled WGS sequence"/>
</dbReference>